<evidence type="ECO:0000259" key="5">
    <source>
        <dbReference type="Pfam" id="PF02055"/>
    </source>
</evidence>
<comment type="similarity">
    <text evidence="1 4">Belongs to the glycosyl hydrolase 30 family.</text>
</comment>
<accession>A0A2S2DXC2</accession>
<dbReference type="InterPro" id="IPR017853">
    <property type="entry name" value="GH"/>
</dbReference>
<dbReference type="RefSeq" id="WP_109323103.1">
    <property type="nucleotide sequence ID" value="NZ_CP029346.1"/>
</dbReference>
<dbReference type="InterPro" id="IPR033452">
    <property type="entry name" value="GH30_C"/>
</dbReference>
<dbReference type="InterPro" id="IPR013780">
    <property type="entry name" value="Glyco_hydro_b"/>
</dbReference>
<evidence type="ECO:0000256" key="1">
    <source>
        <dbReference type="ARBA" id="ARBA00005382"/>
    </source>
</evidence>
<dbReference type="GO" id="GO:0016020">
    <property type="term" value="C:membrane"/>
    <property type="evidence" value="ECO:0007669"/>
    <property type="project" value="GOC"/>
</dbReference>
<keyword evidence="4 7" id="KW-0326">Glycosidase</keyword>
<evidence type="ECO:0000313" key="7">
    <source>
        <dbReference type="EMBL" id="AWL09417.1"/>
    </source>
</evidence>
<keyword evidence="8" id="KW-1185">Reference proteome</keyword>
<evidence type="ECO:0000256" key="4">
    <source>
        <dbReference type="RuleBase" id="RU361188"/>
    </source>
</evidence>
<dbReference type="Pfam" id="PF02055">
    <property type="entry name" value="Glyco_hydro_30"/>
    <property type="match status" value="1"/>
</dbReference>
<dbReference type="EMBL" id="CP029346">
    <property type="protein sequence ID" value="AWL09417.1"/>
    <property type="molecule type" value="Genomic_DNA"/>
</dbReference>
<dbReference type="InterPro" id="IPR033453">
    <property type="entry name" value="Glyco_hydro_30_TIM-barrel"/>
</dbReference>
<dbReference type="PANTHER" id="PTHR11069:SF23">
    <property type="entry name" value="LYSOSOMAL ACID GLUCOSYLCERAMIDASE"/>
    <property type="match status" value="1"/>
</dbReference>
<keyword evidence="3 4" id="KW-0378">Hydrolase</keyword>
<sequence>MKVLKANPKYIWMLFILLTPVSIFGQSIESWISLPKSKQMFQKMPNIAWDASNNRNQTEPIKLNLTTFDQTIDGFGYTLTGGSAHLIQALNKAKKKELLDELFGNKPGQLNLSVLRISIGSSDMDEKVFSYDDVPTGKEDYSLQLFSLQEEQKALIPLLKEILAINPQIKLFATPWSPPTWMKDNQDSKGGKLLLKYYDVYARYFVRYIQEMKKLGITIHAITPQNEPLHPGNNPSLLMTAEDQLVFIRDYLGPQFQKNSISTKIICYDHNCDKPEYPITILNDPKARQYIDGSAFHLYNGDISALAQVRTKHPDKNLYFTEQWTGVKGDFYGDFMWHIKNVVIGALNQGAKTALEWNLANDKNLGPHSTGGCTECLGAITIDKGIQRNVAYYIMAQASSFIPAGSKRIKINSLAHLPMVAILRPDKKICLLVQNEGPEKQKLPIQYLNKTVDLDIPGSSVSTFLFKL</sequence>
<dbReference type="OrthoDB" id="9806701at2"/>
<dbReference type="Pfam" id="PF17189">
    <property type="entry name" value="Glyco_hydro_30C"/>
    <property type="match status" value="1"/>
</dbReference>
<dbReference type="SUPFAM" id="SSF51445">
    <property type="entry name" value="(Trans)glycosidases"/>
    <property type="match status" value="1"/>
</dbReference>
<gene>
    <name evidence="7" type="primary">srfJ</name>
    <name evidence="7" type="ORF">HME7025_01562</name>
</gene>
<proteinExistence type="inferred from homology"/>
<feature type="domain" description="Glycosyl hydrolase family 30 TIM-barrel" evidence="5">
    <location>
        <begin position="72"/>
        <end position="401"/>
    </location>
</feature>
<dbReference type="Proteomes" id="UP000245468">
    <property type="component" value="Chromosome"/>
</dbReference>
<evidence type="ECO:0000256" key="3">
    <source>
        <dbReference type="ARBA" id="ARBA00022801"/>
    </source>
</evidence>
<dbReference type="PANTHER" id="PTHR11069">
    <property type="entry name" value="GLUCOSYLCERAMIDASE"/>
    <property type="match status" value="1"/>
</dbReference>
<name>A0A2S2DXC2_9BACT</name>
<protein>
    <submittedName>
        <fullName evidence="7">Glucosylceramidase</fullName>
        <ecNumber evidence="7">3.2.1.45</ecNumber>
    </submittedName>
</protein>
<dbReference type="Gene3D" id="3.20.20.80">
    <property type="entry name" value="Glycosidases"/>
    <property type="match status" value="1"/>
</dbReference>
<keyword evidence="2" id="KW-0732">Signal</keyword>
<evidence type="ECO:0000259" key="6">
    <source>
        <dbReference type="Pfam" id="PF17189"/>
    </source>
</evidence>
<dbReference type="GO" id="GO:0004348">
    <property type="term" value="F:glucosylceramidase activity"/>
    <property type="evidence" value="ECO:0007669"/>
    <property type="project" value="UniProtKB-EC"/>
</dbReference>
<dbReference type="GO" id="GO:0006680">
    <property type="term" value="P:glucosylceramide catabolic process"/>
    <property type="evidence" value="ECO:0007669"/>
    <property type="project" value="TreeGrafter"/>
</dbReference>
<dbReference type="Gene3D" id="2.60.40.1180">
    <property type="entry name" value="Golgi alpha-mannosidase II"/>
    <property type="match status" value="1"/>
</dbReference>
<dbReference type="AlphaFoldDB" id="A0A2S2DXC2"/>
<dbReference type="InterPro" id="IPR001139">
    <property type="entry name" value="Glyco_hydro_30"/>
</dbReference>
<evidence type="ECO:0000256" key="2">
    <source>
        <dbReference type="ARBA" id="ARBA00022729"/>
    </source>
</evidence>
<evidence type="ECO:0000313" key="8">
    <source>
        <dbReference type="Proteomes" id="UP000245468"/>
    </source>
</evidence>
<organism evidence="7 8">
    <name type="scientific">Aquirufa nivalisilvae</name>
    <dbReference type="NCBI Taxonomy" id="2516557"/>
    <lineage>
        <taxon>Bacteria</taxon>
        <taxon>Pseudomonadati</taxon>
        <taxon>Bacteroidota</taxon>
        <taxon>Cytophagia</taxon>
        <taxon>Cytophagales</taxon>
        <taxon>Flectobacillaceae</taxon>
        <taxon>Aquirufa</taxon>
    </lineage>
</organism>
<dbReference type="EC" id="3.2.1.45" evidence="7"/>
<dbReference type="KEGG" id="psez:HME7025_01562"/>
<reference evidence="8" key="1">
    <citation type="submission" date="2018-05" db="EMBL/GenBank/DDBJ databases">
        <title>Pseudarcicella sp. HME7025 Genome sequencing and assembly.</title>
        <authorList>
            <person name="Kim H."/>
            <person name="Kang H."/>
            <person name="Joh K."/>
        </authorList>
    </citation>
    <scope>NUCLEOTIDE SEQUENCE [LARGE SCALE GENOMIC DNA]</scope>
    <source>
        <strain evidence="8">HME7025</strain>
    </source>
</reference>
<feature type="domain" description="Glycosyl hydrolase family 30 beta sandwich" evidence="6">
    <location>
        <begin position="405"/>
        <end position="464"/>
    </location>
</feature>